<feature type="compositionally biased region" description="Low complexity" evidence="1">
    <location>
        <begin position="189"/>
        <end position="206"/>
    </location>
</feature>
<evidence type="ECO:0000259" key="2">
    <source>
        <dbReference type="Pfam" id="PF13191"/>
    </source>
</evidence>
<dbReference type="Pfam" id="PF13191">
    <property type="entry name" value="AAA_16"/>
    <property type="match status" value="1"/>
</dbReference>
<evidence type="ECO:0000256" key="1">
    <source>
        <dbReference type="SAM" id="MobiDB-lite"/>
    </source>
</evidence>
<reference evidence="3" key="1">
    <citation type="submission" date="2021-01" db="EMBL/GenBank/DDBJ databases">
        <authorList>
            <person name="Corre E."/>
            <person name="Pelletier E."/>
            <person name="Niang G."/>
            <person name="Scheremetjew M."/>
            <person name="Finn R."/>
            <person name="Kale V."/>
            <person name="Holt S."/>
            <person name="Cochrane G."/>
            <person name="Meng A."/>
            <person name="Brown T."/>
            <person name="Cohen L."/>
        </authorList>
    </citation>
    <scope>NUCLEOTIDE SEQUENCE</scope>
    <source>
        <strain evidence="3">ECT3854</strain>
    </source>
</reference>
<feature type="region of interest" description="Disordered" evidence="1">
    <location>
        <begin position="425"/>
        <end position="447"/>
    </location>
</feature>
<sequence>MNVVAESHSSCDNDGTVGSTLSTDSLNGEDVANLILDDDENEAPARIGRDQQESTLLEAFQRVQGGTRSEIVVVHGSKGTGKSSLVETLRVPVSKQGGYYVSGRFDQPPKTRRRQSSIREPFHAVSGALSDLCDLVTQSDDRDQESIRSQMVKEKDGEKEANVLMQFVGGSAVTLLSDPSGEVKRRDSLVSVSNTSSASASSSSTSSERRKQTSEVRSSLKRGCRRLLHALATPTHPVVLFLDNLHWADFASLDLIRYLIADSESSNILFVCAFRNDSGASLMKCLCRTARIHLPQQTMELENLDETETHRLVAQLLYQRQSTSVLAKTQALAEAVHTKTKGNPRGIIRYLEKLERYGVLHRRRTNGWVWDIGRIQRHANLGVSPSPEAAIPTNRRVHPQLETCFRQLSTSYANILNKIELANEGRKRRQGAVSPSLQRGRPRTDTH</sequence>
<feature type="region of interest" description="Disordered" evidence="1">
    <location>
        <begin position="1"/>
        <end position="25"/>
    </location>
</feature>
<proteinExistence type="predicted"/>
<feature type="compositionally biased region" description="Polar residues" evidence="1">
    <location>
        <begin position="7"/>
        <end position="25"/>
    </location>
</feature>
<name>A0A7S1DC56_CYCTE</name>
<feature type="domain" description="Orc1-like AAA ATPase" evidence="2">
    <location>
        <begin position="47"/>
        <end position="271"/>
    </location>
</feature>
<organism evidence="3">
    <name type="scientific">Cyclophora tenuis</name>
    <name type="common">Marine diatom</name>
    <dbReference type="NCBI Taxonomy" id="216820"/>
    <lineage>
        <taxon>Eukaryota</taxon>
        <taxon>Sar</taxon>
        <taxon>Stramenopiles</taxon>
        <taxon>Ochrophyta</taxon>
        <taxon>Bacillariophyta</taxon>
        <taxon>Fragilariophyceae</taxon>
        <taxon>Fragilariophycidae</taxon>
        <taxon>Cyclophorales</taxon>
        <taxon>Cyclophoraceae</taxon>
        <taxon>Cyclophora</taxon>
    </lineage>
</organism>
<feature type="region of interest" description="Disordered" evidence="1">
    <location>
        <begin position="186"/>
        <end position="218"/>
    </location>
</feature>
<protein>
    <recommendedName>
        <fullName evidence="2">Orc1-like AAA ATPase domain-containing protein</fullName>
    </recommendedName>
</protein>
<dbReference type="InterPro" id="IPR027417">
    <property type="entry name" value="P-loop_NTPase"/>
</dbReference>
<dbReference type="SUPFAM" id="SSF52540">
    <property type="entry name" value="P-loop containing nucleoside triphosphate hydrolases"/>
    <property type="match status" value="1"/>
</dbReference>
<dbReference type="AlphaFoldDB" id="A0A7S1DC56"/>
<dbReference type="PANTHER" id="PTHR43642:SF1">
    <property type="entry name" value="HYBRID SIGNAL TRANSDUCTION HISTIDINE KINASE G"/>
    <property type="match status" value="1"/>
</dbReference>
<evidence type="ECO:0000313" key="3">
    <source>
        <dbReference type="EMBL" id="CAD8943854.1"/>
    </source>
</evidence>
<dbReference type="EMBL" id="HBFW01023123">
    <property type="protein sequence ID" value="CAD8943854.1"/>
    <property type="molecule type" value="Transcribed_RNA"/>
</dbReference>
<dbReference type="PANTHER" id="PTHR43642">
    <property type="entry name" value="HYBRID SIGNAL TRANSDUCTION HISTIDINE KINASE G"/>
    <property type="match status" value="1"/>
</dbReference>
<gene>
    <name evidence="3" type="ORF">CTEN0397_LOCUS14924</name>
</gene>
<dbReference type="InterPro" id="IPR053159">
    <property type="entry name" value="Hybrid_Histidine_Kinase"/>
</dbReference>
<dbReference type="InterPro" id="IPR041664">
    <property type="entry name" value="AAA_16"/>
</dbReference>
<accession>A0A7S1DC56</accession>